<keyword evidence="3" id="KW-1185">Reference proteome</keyword>
<feature type="region of interest" description="Disordered" evidence="1">
    <location>
        <begin position="18"/>
        <end position="44"/>
    </location>
</feature>
<reference evidence="2 3" key="1">
    <citation type="submission" date="2021-07" db="EMBL/GenBank/DDBJ databases">
        <authorList>
            <person name="Palmer J.M."/>
        </authorList>
    </citation>
    <scope>NUCLEOTIDE SEQUENCE [LARGE SCALE GENOMIC DNA]</scope>
    <source>
        <strain evidence="2 3">AT_MEX2019</strain>
        <tissue evidence="2">Muscle</tissue>
    </source>
</reference>
<proteinExistence type="predicted"/>
<organism evidence="2 3">
    <name type="scientific">Ataeniobius toweri</name>
    <dbReference type="NCBI Taxonomy" id="208326"/>
    <lineage>
        <taxon>Eukaryota</taxon>
        <taxon>Metazoa</taxon>
        <taxon>Chordata</taxon>
        <taxon>Craniata</taxon>
        <taxon>Vertebrata</taxon>
        <taxon>Euteleostomi</taxon>
        <taxon>Actinopterygii</taxon>
        <taxon>Neopterygii</taxon>
        <taxon>Teleostei</taxon>
        <taxon>Neoteleostei</taxon>
        <taxon>Acanthomorphata</taxon>
        <taxon>Ovalentaria</taxon>
        <taxon>Atherinomorphae</taxon>
        <taxon>Cyprinodontiformes</taxon>
        <taxon>Goodeidae</taxon>
        <taxon>Ataeniobius</taxon>
    </lineage>
</organism>
<dbReference type="EMBL" id="JAHUTI010013388">
    <property type="protein sequence ID" value="MED6236988.1"/>
    <property type="molecule type" value="Genomic_DNA"/>
</dbReference>
<dbReference type="Proteomes" id="UP001345963">
    <property type="component" value="Unassembled WGS sequence"/>
</dbReference>
<protein>
    <submittedName>
        <fullName evidence="2">Uncharacterized protein</fullName>
    </submittedName>
</protein>
<name>A0ABU7AG53_9TELE</name>
<evidence type="ECO:0000313" key="3">
    <source>
        <dbReference type="Proteomes" id="UP001345963"/>
    </source>
</evidence>
<gene>
    <name evidence="2" type="ORF">ATANTOWER_017179</name>
</gene>
<sequence length="115" mass="12855">MRTSAPCESTCTERRAVGRDGDYVTSAPAGEEDPGPEYDGTASCSQIKPTISNTHTRTYTDSCVYVNTEMSEIYIITTATKHWSHFISLFFTSKQQHMITHVMFPHVITSDQNSI</sequence>
<evidence type="ECO:0000313" key="2">
    <source>
        <dbReference type="EMBL" id="MED6236988.1"/>
    </source>
</evidence>
<accession>A0ABU7AG53</accession>
<comment type="caution">
    <text evidence="2">The sequence shown here is derived from an EMBL/GenBank/DDBJ whole genome shotgun (WGS) entry which is preliminary data.</text>
</comment>
<evidence type="ECO:0000256" key="1">
    <source>
        <dbReference type="SAM" id="MobiDB-lite"/>
    </source>
</evidence>